<evidence type="ECO:0000313" key="2">
    <source>
        <dbReference type="EMBL" id="MDO5456725.1"/>
    </source>
</evidence>
<evidence type="ECO:0008006" key="4">
    <source>
        <dbReference type="Google" id="ProtNLM"/>
    </source>
</evidence>
<keyword evidence="3" id="KW-1185">Reference proteome</keyword>
<evidence type="ECO:0000313" key="3">
    <source>
        <dbReference type="Proteomes" id="UP001171751"/>
    </source>
</evidence>
<dbReference type="EMBL" id="JAUNQW010000001">
    <property type="protein sequence ID" value="MDO5456725.1"/>
    <property type="molecule type" value="Genomic_DNA"/>
</dbReference>
<sequence length="118" mass="13621">MTMWNLAALFFIIAVILLILSYYKKDTTLTLQEEVEQTSLDLYQENVQIKKRLDQIEKKLDLQTLTDTEGHTLLPGTINRVIALYTEGQTETEISEALDLREEDITHTIEDYIDKGSN</sequence>
<proteinExistence type="predicted"/>
<name>A0AA43UBJ0_9LACT</name>
<evidence type="ECO:0000256" key="1">
    <source>
        <dbReference type="SAM" id="Phobius"/>
    </source>
</evidence>
<feature type="transmembrane region" description="Helical" evidence="1">
    <location>
        <begin position="6"/>
        <end position="23"/>
    </location>
</feature>
<dbReference type="Proteomes" id="UP001171751">
    <property type="component" value="Unassembled WGS sequence"/>
</dbReference>
<gene>
    <name evidence="2" type="ORF">Q4F26_00125</name>
</gene>
<accession>A0AA43UBJ0</accession>
<dbReference type="AlphaFoldDB" id="A0AA43UBJ0"/>
<protein>
    <recommendedName>
        <fullName evidence="4">DUF2802 domain-containing protein</fullName>
    </recommendedName>
</protein>
<keyword evidence="1" id="KW-0812">Transmembrane</keyword>
<keyword evidence="1" id="KW-0472">Membrane</keyword>
<reference evidence="2" key="1">
    <citation type="submission" date="2023-07" db="EMBL/GenBank/DDBJ databases">
        <title>Between Cages and Wild: Unraveling the Impact of Captivity on Animal Microbiomes and Antimicrobial Resistance.</title>
        <authorList>
            <person name="Schmartz G.P."/>
            <person name="Rehner J."/>
            <person name="Schuff M.J."/>
            <person name="Becker S.L."/>
            <person name="Kravczyk M."/>
            <person name="Gurevich A."/>
            <person name="Francke R."/>
            <person name="Mueller R."/>
            <person name="Keller V."/>
            <person name="Keller A."/>
        </authorList>
    </citation>
    <scope>NUCLEOTIDE SEQUENCE</scope>
    <source>
        <strain evidence="2">S39M_St_73</strain>
    </source>
</reference>
<keyword evidence="1" id="KW-1133">Transmembrane helix</keyword>
<organism evidence="2 3">
    <name type="scientific">Atopococcus tabaci</name>
    <dbReference type="NCBI Taxonomy" id="269774"/>
    <lineage>
        <taxon>Bacteria</taxon>
        <taxon>Bacillati</taxon>
        <taxon>Bacillota</taxon>
        <taxon>Bacilli</taxon>
        <taxon>Lactobacillales</taxon>
        <taxon>Carnobacteriaceae</taxon>
        <taxon>Atopococcus</taxon>
    </lineage>
</organism>
<comment type="caution">
    <text evidence="2">The sequence shown here is derived from an EMBL/GenBank/DDBJ whole genome shotgun (WGS) entry which is preliminary data.</text>
</comment>